<keyword evidence="3" id="KW-0472">Membrane</keyword>
<name>A0AAD7ZLK8_DIPPU</name>
<dbReference type="PRINTS" id="PR00081">
    <property type="entry name" value="GDHRDH"/>
</dbReference>
<proteinExistence type="inferred from homology"/>
<dbReference type="Proteomes" id="UP001233999">
    <property type="component" value="Unassembled WGS sequence"/>
</dbReference>
<reference evidence="4" key="1">
    <citation type="journal article" date="2023" name="IScience">
        <title>Live-bearing cockroach genome reveals convergent evolutionary mechanisms linked to viviparity in insects and beyond.</title>
        <authorList>
            <person name="Fouks B."/>
            <person name="Harrison M.C."/>
            <person name="Mikhailova A.A."/>
            <person name="Marchal E."/>
            <person name="English S."/>
            <person name="Carruthers M."/>
            <person name="Jennings E.C."/>
            <person name="Chiamaka E.L."/>
            <person name="Frigard R.A."/>
            <person name="Pippel M."/>
            <person name="Attardo G.M."/>
            <person name="Benoit J.B."/>
            <person name="Bornberg-Bauer E."/>
            <person name="Tobe S.S."/>
        </authorList>
    </citation>
    <scope>NUCLEOTIDE SEQUENCE</scope>
    <source>
        <strain evidence="4">Stay&amp;Tobe</strain>
    </source>
</reference>
<evidence type="ECO:0000313" key="5">
    <source>
        <dbReference type="Proteomes" id="UP001233999"/>
    </source>
</evidence>
<dbReference type="Gene3D" id="3.40.50.720">
    <property type="entry name" value="NAD(P)-binding Rossmann-like Domain"/>
    <property type="match status" value="1"/>
</dbReference>
<evidence type="ECO:0000256" key="2">
    <source>
        <dbReference type="ARBA" id="ARBA00023002"/>
    </source>
</evidence>
<keyword evidence="3" id="KW-0812">Transmembrane</keyword>
<comment type="caution">
    <text evidence="4">The sequence shown here is derived from an EMBL/GenBank/DDBJ whole genome shotgun (WGS) entry which is preliminary data.</text>
</comment>
<accession>A0AAD7ZLK8</accession>
<dbReference type="Pfam" id="PF00106">
    <property type="entry name" value="adh_short"/>
    <property type="match status" value="1"/>
</dbReference>
<evidence type="ECO:0000256" key="1">
    <source>
        <dbReference type="ARBA" id="ARBA00006484"/>
    </source>
</evidence>
<keyword evidence="3" id="KW-1133">Transmembrane helix</keyword>
<dbReference type="GO" id="GO:0005811">
    <property type="term" value="C:lipid droplet"/>
    <property type="evidence" value="ECO:0007669"/>
    <property type="project" value="TreeGrafter"/>
</dbReference>
<reference evidence="4" key="2">
    <citation type="submission" date="2023-05" db="EMBL/GenBank/DDBJ databases">
        <authorList>
            <person name="Fouks B."/>
        </authorList>
    </citation>
    <scope>NUCLEOTIDE SEQUENCE</scope>
    <source>
        <strain evidence="4">Stay&amp;Tobe</strain>
        <tissue evidence="4">Testes</tissue>
    </source>
</reference>
<dbReference type="PANTHER" id="PTHR24322:SF736">
    <property type="entry name" value="RETINOL DEHYDROGENASE 10"/>
    <property type="match status" value="1"/>
</dbReference>
<evidence type="ECO:0000256" key="3">
    <source>
        <dbReference type="SAM" id="Phobius"/>
    </source>
</evidence>
<dbReference type="PANTHER" id="PTHR24322">
    <property type="entry name" value="PKSB"/>
    <property type="match status" value="1"/>
</dbReference>
<dbReference type="InterPro" id="IPR002347">
    <property type="entry name" value="SDR_fam"/>
</dbReference>
<dbReference type="AlphaFoldDB" id="A0AAD7ZLK8"/>
<protein>
    <submittedName>
        <fullName evidence="4">Uncharacterized protein</fullName>
    </submittedName>
</protein>
<evidence type="ECO:0000313" key="4">
    <source>
        <dbReference type="EMBL" id="KAJ9582954.1"/>
    </source>
</evidence>
<feature type="transmembrane region" description="Helical" evidence="3">
    <location>
        <begin position="7"/>
        <end position="27"/>
    </location>
</feature>
<keyword evidence="5" id="KW-1185">Reference proteome</keyword>
<dbReference type="GO" id="GO:0016616">
    <property type="term" value="F:oxidoreductase activity, acting on the CH-OH group of donors, NAD or NADP as acceptor"/>
    <property type="evidence" value="ECO:0007669"/>
    <property type="project" value="TreeGrafter"/>
</dbReference>
<dbReference type="InterPro" id="IPR036291">
    <property type="entry name" value="NAD(P)-bd_dom_sf"/>
</dbReference>
<comment type="similarity">
    <text evidence="1">Belongs to the short-chain dehydrogenases/reductases (SDR) family.</text>
</comment>
<gene>
    <name evidence="4" type="ORF">L9F63_022715</name>
</gene>
<keyword evidence="2" id="KW-0560">Oxidoreductase</keyword>
<sequence>MLLRIYGLLILTYDVVALFFFLVTSLIESAYHLFSPPQPKTLTKDIVLIAGAAHGLGKALAADFTMHGATVICCDIDTRCNEESAESADSLGYGIAHAYAYTCDITKREQVMAMAARIQKEIGTVTVIINCCNLPSPNIILEHTTHDAKKIFNIAVLSHLWILQAFLPGMKKKRRGHLVMMSSLAGLSGVNELLPLSSAQFAVQGIAESLNEELRFGGYGKNIKVTLVHIYPLIVPSDMADSIQFRLPSYYGIISPAAASKLILDAIKRNYLEVSIPGYLLYIGKLVRVLPRKAIFATRELLNTGVDFS</sequence>
<organism evidence="4 5">
    <name type="scientific">Diploptera punctata</name>
    <name type="common">Pacific beetle cockroach</name>
    <dbReference type="NCBI Taxonomy" id="6984"/>
    <lineage>
        <taxon>Eukaryota</taxon>
        <taxon>Metazoa</taxon>
        <taxon>Ecdysozoa</taxon>
        <taxon>Arthropoda</taxon>
        <taxon>Hexapoda</taxon>
        <taxon>Insecta</taxon>
        <taxon>Pterygota</taxon>
        <taxon>Neoptera</taxon>
        <taxon>Polyneoptera</taxon>
        <taxon>Dictyoptera</taxon>
        <taxon>Blattodea</taxon>
        <taxon>Blaberoidea</taxon>
        <taxon>Blaberidae</taxon>
        <taxon>Diplopterinae</taxon>
        <taxon>Diploptera</taxon>
    </lineage>
</organism>
<dbReference type="SUPFAM" id="SSF51735">
    <property type="entry name" value="NAD(P)-binding Rossmann-fold domains"/>
    <property type="match status" value="1"/>
</dbReference>
<dbReference type="EMBL" id="JASPKZ010007701">
    <property type="protein sequence ID" value="KAJ9582954.1"/>
    <property type="molecule type" value="Genomic_DNA"/>
</dbReference>